<dbReference type="AlphaFoldDB" id="A0A9N9IRS9"/>
<evidence type="ECO:0000256" key="5">
    <source>
        <dbReference type="SAM" id="Phobius"/>
    </source>
</evidence>
<dbReference type="GO" id="GO:0016020">
    <property type="term" value="C:membrane"/>
    <property type="evidence" value="ECO:0007669"/>
    <property type="project" value="UniProtKB-SubCell"/>
</dbReference>
<feature type="transmembrane region" description="Helical" evidence="5">
    <location>
        <begin position="227"/>
        <end position="246"/>
    </location>
</feature>
<proteinExistence type="predicted"/>
<reference evidence="7" key="1">
    <citation type="submission" date="2021-06" db="EMBL/GenBank/DDBJ databases">
        <authorList>
            <person name="Kallberg Y."/>
            <person name="Tangrot J."/>
            <person name="Rosling A."/>
        </authorList>
    </citation>
    <scope>NUCLEOTIDE SEQUENCE</scope>
    <source>
        <strain evidence="7">CL551</strain>
    </source>
</reference>
<evidence type="ECO:0000256" key="4">
    <source>
        <dbReference type="ARBA" id="ARBA00023136"/>
    </source>
</evidence>
<feature type="non-terminal residue" evidence="7">
    <location>
        <position position="344"/>
    </location>
</feature>
<feature type="domain" description="TM7S3/TM198-like" evidence="6">
    <location>
        <begin position="40"/>
        <end position="246"/>
    </location>
</feature>
<keyword evidence="2 5" id="KW-0812">Transmembrane</keyword>
<evidence type="ECO:0000256" key="2">
    <source>
        <dbReference type="ARBA" id="ARBA00022692"/>
    </source>
</evidence>
<accession>A0A9N9IRS9</accession>
<organism evidence="7 8">
    <name type="scientific">Acaulospora morrowiae</name>
    <dbReference type="NCBI Taxonomy" id="94023"/>
    <lineage>
        <taxon>Eukaryota</taxon>
        <taxon>Fungi</taxon>
        <taxon>Fungi incertae sedis</taxon>
        <taxon>Mucoromycota</taxon>
        <taxon>Glomeromycotina</taxon>
        <taxon>Glomeromycetes</taxon>
        <taxon>Diversisporales</taxon>
        <taxon>Acaulosporaceae</taxon>
        <taxon>Acaulospora</taxon>
    </lineage>
</organism>
<evidence type="ECO:0000259" key="6">
    <source>
        <dbReference type="Pfam" id="PF13886"/>
    </source>
</evidence>
<evidence type="ECO:0000256" key="1">
    <source>
        <dbReference type="ARBA" id="ARBA00004141"/>
    </source>
</evidence>
<keyword evidence="4 5" id="KW-0472">Membrane</keyword>
<comment type="caution">
    <text evidence="7">The sequence shown here is derived from an EMBL/GenBank/DDBJ whole genome shotgun (WGS) entry which is preliminary data.</text>
</comment>
<dbReference type="OrthoDB" id="2422988at2759"/>
<gene>
    <name evidence="7" type="ORF">AMORRO_LOCUS15205</name>
</gene>
<protein>
    <submittedName>
        <fullName evidence="7">8021_t:CDS:1</fullName>
    </submittedName>
</protein>
<evidence type="ECO:0000313" key="7">
    <source>
        <dbReference type="EMBL" id="CAG8748664.1"/>
    </source>
</evidence>
<name>A0A9N9IRS9_9GLOM</name>
<evidence type="ECO:0000313" key="8">
    <source>
        <dbReference type="Proteomes" id="UP000789342"/>
    </source>
</evidence>
<feature type="transmembrane region" description="Helical" evidence="5">
    <location>
        <begin position="59"/>
        <end position="77"/>
    </location>
</feature>
<dbReference type="Pfam" id="PF13886">
    <property type="entry name" value="TM7S3_TM198"/>
    <property type="match status" value="1"/>
</dbReference>
<sequence length="344" mass="38238">SIASNSSRNNNDTTSGTNITLPILVNPSAGSSSLSILLGGILILSGILVCLLFMKYIKIAGSIIGFYVWGSLAWILMANSEQPYPGYGDNRDYLYFSVPIFIGEFQQRGNLVLAISFIKKNVSVALGGYAFGITLMSFKDSGFLPSHGLQLAFMSLFGTIGFAIMFLFKDNERIWPLALTSSFCGAYSIILGVDQFLNFGFTAAPVAFVDFNLQHAKLLRYNVNGKVYGLLGSIFVLAAIGFYVQFKIVFDYLQSGSQNPTDYGMRDDLEKITYEKKQAAKMMPILNSVGHNTYQQSMQEKRFEDDDDYLIRQSQILYPTYPQRNGGNTNIVKMNREDKYGGKI</sequence>
<feature type="transmembrane region" description="Helical" evidence="5">
    <location>
        <begin position="174"/>
        <end position="193"/>
    </location>
</feature>
<dbReference type="InterPro" id="IPR025256">
    <property type="entry name" value="TM7S3/TM198-like_dom"/>
</dbReference>
<dbReference type="EMBL" id="CAJVPV010034305">
    <property type="protein sequence ID" value="CAG8748664.1"/>
    <property type="molecule type" value="Genomic_DNA"/>
</dbReference>
<feature type="transmembrane region" description="Helical" evidence="5">
    <location>
        <begin position="34"/>
        <end position="54"/>
    </location>
</feature>
<evidence type="ECO:0000256" key="3">
    <source>
        <dbReference type="ARBA" id="ARBA00022989"/>
    </source>
</evidence>
<feature type="transmembrane region" description="Helical" evidence="5">
    <location>
        <begin position="148"/>
        <end position="168"/>
    </location>
</feature>
<keyword evidence="8" id="KW-1185">Reference proteome</keyword>
<keyword evidence="3 5" id="KW-1133">Transmembrane helix</keyword>
<dbReference type="Proteomes" id="UP000789342">
    <property type="component" value="Unassembled WGS sequence"/>
</dbReference>
<comment type="subcellular location">
    <subcellularLocation>
        <location evidence="1">Membrane</location>
        <topology evidence="1">Multi-pass membrane protein</topology>
    </subcellularLocation>
</comment>